<feature type="signal peptide" evidence="1">
    <location>
        <begin position="1"/>
        <end position="21"/>
    </location>
</feature>
<evidence type="ECO:0000259" key="2">
    <source>
        <dbReference type="PROSITE" id="PS50915"/>
    </source>
</evidence>
<reference evidence="4" key="1">
    <citation type="submission" date="2017-01" db="EMBL/GenBank/DDBJ databases">
        <authorList>
            <person name="Wang Y."/>
            <person name="White M."/>
            <person name="Kvist S."/>
            <person name="Moncalvo J.-M."/>
        </authorList>
    </citation>
    <scope>NUCLEOTIDE SEQUENCE [LARGE SCALE GENOMIC DNA]</scope>
    <source>
        <strain evidence="4">ID-206-W2</strain>
    </source>
</reference>
<feature type="chain" id="PRO_5012006085" description="Beta/gamma crystallin 'Greek key' domain-containing protein" evidence="1">
    <location>
        <begin position="22"/>
        <end position="121"/>
    </location>
</feature>
<evidence type="ECO:0000256" key="1">
    <source>
        <dbReference type="SAM" id="SignalP"/>
    </source>
</evidence>
<organism evidence="3 4">
    <name type="scientific">Smittium culicis</name>
    <dbReference type="NCBI Taxonomy" id="133412"/>
    <lineage>
        <taxon>Eukaryota</taxon>
        <taxon>Fungi</taxon>
        <taxon>Fungi incertae sedis</taxon>
        <taxon>Zoopagomycota</taxon>
        <taxon>Kickxellomycotina</taxon>
        <taxon>Harpellomycetes</taxon>
        <taxon>Harpellales</taxon>
        <taxon>Legeriomycetaceae</taxon>
        <taxon>Smittium</taxon>
    </lineage>
</organism>
<dbReference type="PROSITE" id="PS50915">
    <property type="entry name" value="CRYSTALLIN_BETA_GAMMA"/>
    <property type="match status" value="1"/>
</dbReference>
<evidence type="ECO:0000313" key="4">
    <source>
        <dbReference type="Proteomes" id="UP000187429"/>
    </source>
</evidence>
<keyword evidence="4" id="KW-1185">Reference proteome</keyword>
<accession>A0A1R1YUD7</accession>
<comment type="caution">
    <text evidence="3">The sequence shown here is derived from an EMBL/GenBank/DDBJ whole genome shotgun (WGS) entry which is preliminary data.</text>
</comment>
<evidence type="ECO:0000313" key="3">
    <source>
        <dbReference type="EMBL" id="OMJ30406.1"/>
    </source>
</evidence>
<dbReference type="EMBL" id="LSSM01000010">
    <property type="protein sequence ID" value="OMJ30406.1"/>
    <property type="molecule type" value="Genomic_DNA"/>
</dbReference>
<keyword evidence="1" id="KW-0732">Signal</keyword>
<gene>
    <name evidence="3" type="ORF">AYI69_g48</name>
</gene>
<name>A0A1R1YUD7_9FUNG</name>
<feature type="domain" description="Beta/gamma crystallin 'Greek key'" evidence="2">
    <location>
        <begin position="79"/>
        <end position="121"/>
    </location>
</feature>
<proteinExistence type="predicted"/>
<dbReference type="Proteomes" id="UP000187429">
    <property type="component" value="Unassembled WGS sequence"/>
</dbReference>
<protein>
    <recommendedName>
        <fullName evidence="2">Beta/gamma crystallin 'Greek key' domain-containing protein</fullName>
    </recommendedName>
</protein>
<dbReference type="InterPro" id="IPR001064">
    <property type="entry name" value="Beta/gamma_crystallin"/>
</dbReference>
<sequence>MYKFSVGTIFATLFLAMSALSQIPEGEIPYDDAPITYVKAQKYLSPNLTGYFTHELLNPSDCAISASFESLSFDKEVAGKLVVYSEENCEGESLEFEAGIREFTNIYDTTGFTVKSAKYIE</sequence>
<dbReference type="OrthoDB" id="10286357at2759"/>
<dbReference type="AlphaFoldDB" id="A0A1R1YUD7"/>